<dbReference type="InterPro" id="IPR016163">
    <property type="entry name" value="Ald_DH_C"/>
</dbReference>
<keyword evidence="2 4" id="KW-0560">Oxidoreductase</keyword>
<dbReference type="InterPro" id="IPR016161">
    <property type="entry name" value="Ald_DH/histidinol_DH"/>
</dbReference>
<dbReference type="AlphaFoldDB" id="A0AAW8JMC4"/>
<dbReference type="Pfam" id="PF00171">
    <property type="entry name" value="Aldedh"/>
    <property type="match status" value="1"/>
</dbReference>
<proteinExistence type="inferred from homology"/>
<dbReference type="InterPro" id="IPR016162">
    <property type="entry name" value="Ald_DH_N"/>
</dbReference>
<dbReference type="SUPFAM" id="SSF53720">
    <property type="entry name" value="ALDH-like"/>
    <property type="match status" value="1"/>
</dbReference>
<dbReference type="RefSeq" id="WP_308956817.1">
    <property type="nucleotide sequence ID" value="NZ_JAVICY010000022.1"/>
</dbReference>
<evidence type="ECO:0000256" key="3">
    <source>
        <dbReference type="PROSITE-ProRule" id="PRU10007"/>
    </source>
</evidence>
<dbReference type="InterPro" id="IPR015590">
    <property type="entry name" value="Aldehyde_DH_dom"/>
</dbReference>
<dbReference type="InterPro" id="IPR029510">
    <property type="entry name" value="Ald_DH_CS_GLU"/>
</dbReference>
<feature type="domain" description="Aldehyde dehydrogenase" evidence="5">
    <location>
        <begin position="23"/>
        <end position="473"/>
    </location>
</feature>
<dbReference type="GO" id="GO:0008911">
    <property type="term" value="F:lactaldehyde dehydrogenase (NAD+) activity"/>
    <property type="evidence" value="ECO:0007669"/>
    <property type="project" value="TreeGrafter"/>
</dbReference>
<evidence type="ECO:0000256" key="4">
    <source>
        <dbReference type="RuleBase" id="RU003345"/>
    </source>
</evidence>
<sequence>MNKQVDTVIEFPLYVANKTAKTGQWLEVLHKYTGKLYAKVALADAKTLEKAISSAVKAEKEMVALKPFQKQKILLHCVRRFNELREELVELLIIEGGKPKAAATAEVERLINTFQTAADAVTQIENGRLIPLAITPAAGAFRGMVQHVPIGAVSLISPFNFPLNLTAHKIAPAIAAGCPFVLKPASLTPISALKIAEVLAETDLPKGAFSVLPCQREHADILVTDERFKLLSFTGSDQVGWDMKNRAGKKKVTLELGGNAAVLIEPDTELSDAFFDRIISGAYNQAGQVCISIQRMLIHADIYSEFKKKLLAKLKKIKADDPSLDTTLVGPMIKEAEAIRLKKWLDKAEKKGAKILVGGALNGVMFEPTLLENVDDKLEIYQNEAFGPVAMIEKYKDFEQGIARINDSRYGLQAGIYTQNLNKMLYAWDHLQVGGVIINDIPTFRVDNMPYGGVKDSGIGREGIHSAIRDMQEERLLAIKQ</sequence>
<evidence type="ECO:0000256" key="1">
    <source>
        <dbReference type="ARBA" id="ARBA00009986"/>
    </source>
</evidence>
<dbReference type="InterPro" id="IPR051020">
    <property type="entry name" value="ALDH-related_metabolic_enz"/>
</dbReference>
<protein>
    <submittedName>
        <fullName evidence="6">Aldehyde dehydrogenase family protein</fullName>
    </submittedName>
</protein>
<feature type="active site" evidence="3">
    <location>
        <position position="255"/>
    </location>
</feature>
<dbReference type="EMBL" id="JAVIDA010000019">
    <property type="protein sequence ID" value="MDQ9072365.1"/>
    <property type="molecule type" value="Genomic_DNA"/>
</dbReference>
<dbReference type="Proteomes" id="UP001243195">
    <property type="component" value="Unassembled WGS sequence"/>
</dbReference>
<accession>A0AAW8JMC4</accession>
<reference evidence="6" key="1">
    <citation type="submission" date="2023-08" db="EMBL/GenBank/DDBJ databases">
        <title>Emergence of clinically-relevant ST2 carbapenem-resistant Acinetobacter baumannii strains in hospital sewages in Zhejiang, East of China.</title>
        <authorList>
            <person name="Kaichao C."/>
            <person name="Zhang R."/>
        </authorList>
    </citation>
    <scope>NUCLEOTIDE SEQUENCE</scope>
    <source>
        <strain evidence="6">M-SY-60</strain>
    </source>
</reference>
<comment type="caution">
    <text evidence="6">The sequence shown here is derived from an EMBL/GenBank/DDBJ whole genome shotgun (WGS) entry which is preliminary data.</text>
</comment>
<dbReference type="Gene3D" id="3.40.309.10">
    <property type="entry name" value="Aldehyde Dehydrogenase, Chain A, domain 2"/>
    <property type="match status" value="1"/>
</dbReference>
<comment type="similarity">
    <text evidence="1 4">Belongs to the aldehyde dehydrogenase family.</text>
</comment>
<dbReference type="PROSITE" id="PS00687">
    <property type="entry name" value="ALDEHYDE_DEHYDR_GLU"/>
    <property type="match status" value="1"/>
</dbReference>
<evidence type="ECO:0000313" key="7">
    <source>
        <dbReference type="Proteomes" id="UP001243195"/>
    </source>
</evidence>
<dbReference type="PANTHER" id="PTHR42991">
    <property type="entry name" value="ALDEHYDE DEHYDROGENASE"/>
    <property type="match status" value="1"/>
</dbReference>
<name>A0AAW8JMC4_9GAMM</name>
<dbReference type="PANTHER" id="PTHR42991:SF1">
    <property type="entry name" value="ALDEHYDE DEHYDROGENASE"/>
    <property type="match status" value="1"/>
</dbReference>
<organism evidence="6 7">
    <name type="scientific">Acinetobacter gerneri</name>
    <dbReference type="NCBI Taxonomy" id="202952"/>
    <lineage>
        <taxon>Bacteria</taxon>
        <taxon>Pseudomonadati</taxon>
        <taxon>Pseudomonadota</taxon>
        <taxon>Gammaproteobacteria</taxon>
        <taxon>Moraxellales</taxon>
        <taxon>Moraxellaceae</taxon>
        <taxon>Acinetobacter</taxon>
    </lineage>
</organism>
<evidence type="ECO:0000256" key="2">
    <source>
        <dbReference type="ARBA" id="ARBA00023002"/>
    </source>
</evidence>
<gene>
    <name evidence="6" type="ORF">RFH51_12970</name>
</gene>
<evidence type="ECO:0000259" key="5">
    <source>
        <dbReference type="Pfam" id="PF00171"/>
    </source>
</evidence>
<dbReference type="Gene3D" id="3.40.605.10">
    <property type="entry name" value="Aldehyde Dehydrogenase, Chain A, domain 1"/>
    <property type="match status" value="1"/>
</dbReference>
<evidence type="ECO:0000313" key="6">
    <source>
        <dbReference type="EMBL" id="MDQ9072365.1"/>
    </source>
</evidence>